<reference evidence="8 9" key="1">
    <citation type="submission" date="2019-02" db="EMBL/GenBank/DDBJ databases">
        <title>Draft genome sequences of novel Actinobacteria.</title>
        <authorList>
            <person name="Sahin N."/>
            <person name="Ay H."/>
            <person name="Saygin H."/>
        </authorList>
    </citation>
    <scope>NUCLEOTIDE SEQUENCE [LARGE SCALE GENOMIC DNA]</scope>
    <source>
        <strain evidence="8 9">JCM 30529</strain>
    </source>
</reference>
<dbReference type="PANTHER" id="PTHR43817:SF1">
    <property type="entry name" value="HYDROLASE, FAMILY 43, PUTATIVE (AFU_ORTHOLOGUE AFUA_3G01660)-RELATED"/>
    <property type="match status" value="1"/>
</dbReference>
<dbReference type="InterPro" id="IPR006311">
    <property type="entry name" value="TAT_signal"/>
</dbReference>
<dbReference type="InterPro" id="IPR007934">
    <property type="entry name" value="AbfB_ABD"/>
</dbReference>
<dbReference type="PROSITE" id="PS51318">
    <property type="entry name" value="TAT"/>
    <property type="match status" value="1"/>
</dbReference>
<keyword evidence="2 6" id="KW-0732">Signal</keyword>
<accession>A0ABY2DJR8</accession>
<protein>
    <submittedName>
        <fullName evidence="8">Alpha-arabinofuranosidase</fullName>
    </submittedName>
</protein>
<dbReference type="CDD" id="cd23265">
    <property type="entry name" value="beta-trefoil_ABD_ABFB-like"/>
    <property type="match status" value="1"/>
</dbReference>
<evidence type="ECO:0000256" key="3">
    <source>
        <dbReference type="ARBA" id="ARBA00022801"/>
    </source>
</evidence>
<dbReference type="Proteomes" id="UP000295626">
    <property type="component" value="Unassembled WGS sequence"/>
</dbReference>
<organism evidence="8 9">
    <name type="scientific">Micromonospora fluostatini</name>
    <dbReference type="NCBI Taxonomy" id="1629071"/>
    <lineage>
        <taxon>Bacteria</taxon>
        <taxon>Bacillati</taxon>
        <taxon>Actinomycetota</taxon>
        <taxon>Actinomycetes</taxon>
        <taxon>Micromonosporales</taxon>
        <taxon>Micromonosporaceae</taxon>
        <taxon>Micromonospora</taxon>
    </lineage>
</organism>
<dbReference type="PANTHER" id="PTHR43817">
    <property type="entry name" value="GLYCOSYL HYDROLASE"/>
    <property type="match status" value="1"/>
</dbReference>
<gene>
    <name evidence="8" type="ORF">E1091_10690</name>
</gene>
<dbReference type="Pfam" id="PF04616">
    <property type="entry name" value="Glyco_hydro_43"/>
    <property type="match status" value="1"/>
</dbReference>
<keyword evidence="4 5" id="KW-0326">Glycosidase</keyword>
<dbReference type="InterPro" id="IPR023296">
    <property type="entry name" value="Glyco_hydro_beta-prop_sf"/>
</dbReference>
<sequence length="493" mass="53355">MTYDVSRRMLLRGGLGVAATGLVAGFPAGAAAAPGAAPTAPAPTDADVSGVPTLDPLVTQRADPFVTHPVDGTYYFTGSVPEYDRLVVRGAPTIAGLATATETVVWRRPASGRLGGHIWAPELHRIGGRWYIYFAAGDSDDVFRIRMYVLESALADPRDPAGWQLRGQIRTEWDSFALDATTFAHRGHRYLVWAQSEPEIAVNSSLYIAQLANPWTLATKPVRIATPTRSWEVQGFAVNEGAAVLVRNGRVFLTFSASATDSRYCMGLLTADADADLLDHRSWVKRPEPVFVSNEQTRRWGPGHNSFTVAEDGVTDVLVYHARDYRDITGDPLYDPNRHARVQKLYWDADGTPLFGIPVGAGGPIVRLSPADASRYTFVRHVGSTVVVDTDSRALADTQFRIGAGLAGADTVSVQSVDQPGWYLRVVDGAVRLDPARDDAGFAGQASFHRVPRANGRVSLRLAGVSSAFLRHEDGRLTVGPAVPAHQSTFRLT</sequence>
<evidence type="ECO:0000256" key="1">
    <source>
        <dbReference type="ARBA" id="ARBA00009865"/>
    </source>
</evidence>
<feature type="chain" id="PRO_5046249406" evidence="6">
    <location>
        <begin position="33"/>
        <end position="493"/>
    </location>
</feature>
<name>A0ABY2DJR8_9ACTN</name>
<dbReference type="Gene3D" id="2.115.10.20">
    <property type="entry name" value="Glycosyl hydrolase domain, family 43"/>
    <property type="match status" value="1"/>
</dbReference>
<dbReference type="SUPFAM" id="SSF110221">
    <property type="entry name" value="AbfB domain"/>
    <property type="match status" value="1"/>
</dbReference>
<evidence type="ECO:0000313" key="8">
    <source>
        <dbReference type="EMBL" id="TDB94798.1"/>
    </source>
</evidence>
<dbReference type="EMBL" id="SMKE01000341">
    <property type="protein sequence ID" value="TDB94798.1"/>
    <property type="molecule type" value="Genomic_DNA"/>
</dbReference>
<dbReference type="Pfam" id="PF05270">
    <property type="entry name" value="AbfB"/>
    <property type="match status" value="1"/>
</dbReference>
<dbReference type="CDD" id="cd18817">
    <property type="entry name" value="GH43f_LbAraf43-like"/>
    <property type="match status" value="1"/>
</dbReference>
<dbReference type="SUPFAM" id="SSF75005">
    <property type="entry name" value="Arabinanase/levansucrase/invertase"/>
    <property type="match status" value="1"/>
</dbReference>
<evidence type="ECO:0000256" key="5">
    <source>
        <dbReference type="RuleBase" id="RU361187"/>
    </source>
</evidence>
<comment type="caution">
    <text evidence="8">The sequence shown here is derived from an EMBL/GenBank/DDBJ whole genome shotgun (WGS) entry which is preliminary data.</text>
</comment>
<evidence type="ECO:0000259" key="7">
    <source>
        <dbReference type="Pfam" id="PF05270"/>
    </source>
</evidence>
<evidence type="ECO:0000256" key="4">
    <source>
        <dbReference type="ARBA" id="ARBA00023295"/>
    </source>
</evidence>
<proteinExistence type="inferred from homology"/>
<feature type="signal peptide" evidence="6">
    <location>
        <begin position="1"/>
        <end position="32"/>
    </location>
</feature>
<comment type="similarity">
    <text evidence="1 5">Belongs to the glycosyl hydrolase 43 family.</text>
</comment>
<evidence type="ECO:0000256" key="6">
    <source>
        <dbReference type="SAM" id="SignalP"/>
    </source>
</evidence>
<dbReference type="InterPro" id="IPR036195">
    <property type="entry name" value="AbfB_ABD_sf"/>
</dbReference>
<dbReference type="Gene3D" id="2.80.10.50">
    <property type="match status" value="1"/>
</dbReference>
<evidence type="ECO:0000313" key="9">
    <source>
        <dbReference type="Proteomes" id="UP000295626"/>
    </source>
</evidence>
<keyword evidence="9" id="KW-1185">Reference proteome</keyword>
<dbReference type="InterPro" id="IPR006710">
    <property type="entry name" value="Glyco_hydro_43"/>
</dbReference>
<feature type="domain" description="Alpha-L-arabinofuranosidase B arabinose-binding" evidence="7">
    <location>
        <begin position="377"/>
        <end position="482"/>
    </location>
</feature>
<evidence type="ECO:0000256" key="2">
    <source>
        <dbReference type="ARBA" id="ARBA00022729"/>
    </source>
</evidence>
<keyword evidence="3 5" id="KW-0378">Hydrolase</keyword>